<organism evidence="2 3">
    <name type="scientific">Alternaria dauci</name>
    <dbReference type="NCBI Taxonomy" id="48095"/>
    <lineage>
        <taxon>Eukaryota</taxon>
        <taxon>Fungi</taxon>
        <taxon>Dikarya</taxon>
        <taxon>Ascomycota</taxon>
        <taxon>Pezizomycotina</taxon>
        <taxon>Dothideomycetes</taxon>
        <taxon>Pleosporomycetidae</taxon>
        <taxon>Pleosporales</taxon>
        <taxon>Pleosporineae</taxon>
        <taxon>Pleosporaceae</taxon>
        <taxon>Alternaria</taxon>
        <taxon>Alternaria sect. Porri</taxon>
    </lineage>
</organism>
<sequence length="768" mass="85195">MPYKLRPEAKLKRPIRYEQSDGLDRGDPPGPRSENQDSVIGSDGSLLPESLTANPSALDPSSVTTGAPHPSQDPPLEKDTSEFSCAASPNTSDPPGPPESQKMANVKYVKGPSREDAPPESKRARRSNKTAKRVATPLVDEPSPAFSASRPSAFPSLTGNAPPLPSAATQFTKHGLRELVEAMDNGDDERAQKIRHQFAAKYEAGTSSWYSELKRVWPTGDTLPIEIIERILDDFAERTYPSRFYPVCRILDITKERLDAILAENARVWTDDEIPVYFRIYRKRYPTAIIDPDEPSPQSVIEAIAFLMQNNLPGSLLGEWQTVPAVEKSVELNTGYIAKSIEPAVPARPAHQSKREHPDTISSQKAFELLWRIEQDALERAIRKQRCDKKQPQPRCRTCGKTGHTYWELDKNGVHACPRRRQEVAQHNAELEILRAQASAEIKAFKERDLAKKDTAKNGSQARPRPIDAAPYLEAWQANRASTNTGAHLQQPTALHEDGRTRYINQLQMNNRSHPGWVRNRYANRWSTPAAEMSTPHVAGRPMNPPDRPLRPQTTNTSANSPLWPNSTYLAQQQGISLQKQPATPQVSKRRGPYKKQERKERQSNSTPVNRVVGRGGMVFLSGSKQVEDGTALQKSGKGADATVETGLITPPPQQQQQQQRLSIPSSTLTYKARETLTVQRNAGVSREAGELQHPTISPVMRVSETTAVSAMDGNRASATVLPPYPYQVFPAQKPRGARSLKEMAKAALERQQVHGGKDKVPTVDKAP</sequence>
<keyword evidence="3" id="KW-1185">Reference proteome</keyword>
<evidence type="ECO:0000256" key="1">
    <source>
        <dbReference type="SAM" id="MobiDB-lite"/>
    </source>
</evidence>
<feature type="compositionally biased region" description="Basic residues" evidence="1">
    <location>
        <begin position="123"/>
        <end position="132"/>
    </location>
</feature>
<feature type="region of interest" description="Disordered" evidence="1">
    <location>
        <begin position="749"/>
        <end position="768"/>
    </location>
</feature>
<reference evidence="2 3" key="1">
    <citation type="submission" date="2024-09" db="EMBL/GenBank/DDBJ databases">
        <title>T2T genomes of carrot and Alternaria dauci and their utility for understanding host-pathogen interaction during carrot leaf blight disease.</title>
        <authorList>
            <person name="Liu W."/>
            <person name="Xu S."/>
            <person name="Ou C."/>
            <person name="Liu X."/>
            <person name="Zhuang F."/>
            <person name="Deng X.W."/>
        </authorList>
    </citation>
    <scope>NUCLEOTIDE SEQUENCE [LARGE SCALE GENOMIC DNA]</scope>
    <source>
        <strain evidence="2 3">A2016</strain>
    </source>
</reference>
<dbReference type="Proteomes" id="UP001578633">
    <property type="component" value="Chromosome 5"/>
</dbReference>
<evidence type="ECO:0000313" key="2">
    <source>
        <dbReference type="EMBL" id="KAL1795943.1"/>
    </source>
</evidence>
<evidence type="ECO:0000313" key="3">
    <source>
        <dbReference type="Proteomes" id="UP001578633"/>
    </source>
</evidence>
<feature type="compositionally biased region" description="Basic and acidic residues" evidence="1">
    <location>
        <begin position="112"/>
        <end position="122"/>
    </location>
</feature>
<dbReference type="RefSeq" id="XP_069306527.1">
    <property type="nucleotide sequence ID" value="XM_069452349.1"/>
</dbReference>
<comment type="caution">
    <text evidence="2">The sequence shown here is derived from an EMBL/GenBank/DDBJ whole genome shotgun (WGS) entry which is preliminary data.</text>
</comment>
<dbReference type="EMBL" id="JBHGVX010000005">
    <property type="protein sequence ID" value="KAL1795943.1"/>
    <property type="molecule type" value="Genomic_DNA"/>
</dbReference>
<feature type="region of interest" description="Disordered" evidence="1">
    <location>
        <begin position="1"/>
        <end position="136"/>
    </location>
</feature>
<protein>
    <submittedName>
        <fullName evidence="2">Uncharacterized protein</fullName>
    </submittedName>
</protein>
<gene>
    <name evidence="2" type="ORF">ACET3X_006167</name>
</gene>
<feature type="region of interest" description="Disordered" evidence="1">
    <location>
        <begin position="531"/>
        <end position="613"/>
    </location>
</feature>
<dbReference type="GeneID" id="96086489"/>
<feature type="compositionally biased region" description="Polar residues" evidence="1">
    <location>
        <begin position="552"/>
        <end position="587"/>
    </location>
</feature>
<feature type="compositionally biased region" description="Basic and acidic residues" evidence="1">
    <location>
        <begin position="1"/>
        <end position="27"/>
    </location>
</feature>
<name>A0ABR3UIU0_9PLEO</name>
<proteinExistence type="predicted"/>
<feature type="compositionally biased region" description="Polar residues" evidence="1">
    <location>
        <begin position="51"/>
        <end position="65"/>
    </location>
</feature>
<accession>A0ABR3UIU0</accession>